<dbReference type="Proteomes" id="UP000247476">
    <property type="component" value="Unassembled WGS sequence"/>
</dbReference>
<dbReference type="EMBL" id="QJVJ01000013">
    <property type="protein sequence ID" value="PYI51408.1"/>
    <property type="molecule type" value="Genomic_DNA"/>
</dbReference>
<evidence type="ECO:0000313" key="10">
    <source>
        <dbReference type="EMBL" id="PYI51408.1"/>
    </source>
</evidence>
<dbReference type="InterPro" id="IPR038731">
    <property type="entry name" value="RgtA/B/C-like"/>
</dbReference>
<evidence type="ECO:0000259" key="9">
    <source>
        <dbReference type="Pfam" id="PF13231"/>
    </source>
</evidence>
<accession>A0A2V5JX93</accession>
<reference evidence="10 11" key="1">
    <citation type="submission" date="2018-05" db="EMBL/GenBank/DDBJ databases">
        <title>Paenibacillus flagellatus sp. nov., isolated from selenium mineral soil.</title>
        <authorList>
            <person name="Dai X."/>
        </authorList>
    </citation>
    <scope>NUCLEOTIDE SEQUENCE [LARGE SCALE GENOMIC DNA]</scope>
    <source>
        <strain evidence="10 11">DXL2</strain>
    </source>
</reference>
<dbReference type="InterPro" id="IPR050297">
    <property type="entry name" value="LipidA_mod_glycosyltrf_83"/>
</dbReference>
<evidence type="ECO:0000256" key="7">
    <source>
        <dbReference type="ARBA" id="ARBA00023136"/>
    </source>
</evidence>
<dbReference type="AlphaFoldDB" id="A0A2V5JX93"/>
<keyword evidence="5 8" id="KW-0812">Transmembrane</keyword>
<keyword evidence="6 8" id="KW-1133">Transmembrane helix</keyword>
<feature type="transmembrane region" description="Helical" evidence="8">
    <location>
        <begin position="254"/>
        <end position="275"/>
    </location>
</feature>
<sequence length="566" mass="63311">MAQPEIASAPPIPAALGAAGAGRPLRPEEAVRRRRPLLIGLFAFVLLAEFALGFYYAYVIGYMHSDAMSRVANAFYVLYSRDPHLAAIGFVWNPLPSLVDMLFLLLYPIVPAMASAGLAGIIMSSLFAAGTTVLLAAAGIRYRLGTATSVALALLYSLNPFVFLFGSNGLSDAPFNFFIIWSVLSFIRWFHEEKPFGLVAASFTLALAFWTRYEAVPFGVALFGGTLIATLLIHRRAKAKPLEQRRWGYQSVRAEGTLILLLAPAVYSGLLWVWWNYLIMGNPLYFLNSEYSNVAQAAPLMGDTTFKSMVGNPWLSLIKVARKTAYYAIPLGVIVLLRLLSRRLLQWDFAILCLMFVSIPAMQYVMLMKGTTFAWFRYFMYVFPITVAWLPYELSQARGRITARALVFAGLLGSAALLTYAMTNPKIAPDENTFLTLGTYYDSQKLDRSIADYFDREMPDATIMMDSSSAFTIIVNSKKPQRYVITSDRIFRQALTEPIAHGVDYILIPKPMPESSLSTINTTYPNLYEKGAVWCEFYKDFGGGKWRMYKVTGFARPDLQRQTGKE</sequence>
<gene>
    <name evidence="10" type="ORF">DLM86_25670</name>
</gene>
<feature type="transmembrane region" description="Helical" evidence="8">
    <location>
        <begin position="36"/>
        <end position="58"/>
    </location>
</feature>
<keyword evidence="3" id="KW-0328">Glycosyltransferase</keyword>
<comment type="caution">
    <text evidence="10">The sequence shown here is derived from an EMBL/GenBank/DDBJ whole genome shotgun (WGS) entry which is preliminary data.</text>
</comment>
<proteinExistence type="predicted"/>
<keyword evidence="11" id="KW-1185">Reference proteome</keyword>
<feature type="transmembrane region" description="Helical" evidence="8">
    <location>
        <begin position="373"/>
        <end position="392"/>
    </location>
</feature>
<keyword evidence="7 8" id="KW-0472">Membrane</keyword>
<name>A0A2V5JX93_9BACL</name>
<feature type="transmembrane region" description="Helical" evidence="8">
    <location>
        <begin position="146"/>
        <end position="166"/>
    </location>
</feature>
<feature type="transmembrane region" description="Helical" evidence="8">
    <location>
        <begin position="347"/>
        <end position="367"/>
    </location>
</feature>
<comment type="subcellular location">
    <subcellularLocation>
        <location evidence="1">Cell membrane</location>
        <topology evidence="1">Multi-pass membrane protein</topology>
    </subcellularLocation>
</comment>
<evidence type="ECO:0000256" key="5">
    <source>
        <dbReference type="ARBA" id="ARBA00022692"/>
    </source>
</evidence>
<feature type="domain" description="Glycosyltransferase RgtA/B/C/D-like" evidence="9">
    <location>
        <begin position="116"/>
        <end position="231"/>
    </location>
</feature>
<evidence type="ECO:0000256" key="1">
    <source>
        <dbReference type="ARBA" id="ARBA00004651"/>
    </source>
</evidence>
<evidence type="ECO:0000256" key="6">
    <source>
        <dbReference type="ARBA" id="ARBA00022989"/>
    </source>
</evidence>
<dbReference type="GO" id="GO:0016763">
    <property type="term" value="F:pentosyltransferase activity"/>
    <property type="evidence" value="ECO:0007669"/>
    <property type="project" value="TreeGrafter"/>
</dbReference>
<dbReference type="OrthoDB" id="3276839at2"/>
<evidence type="ECO:0000256" key="3">
    <source>
        <dbReference type="ARBA" id="ARBA00022676"/>
    </source>
</evidence>
<organism evidence="10 11">
    <name type="scientific">Paenibacillus flagellatus</name>
    <dbReference type="NCBI Taxonomy" id="2211139"/>
    <lineage>
        <taxon>Bacteria</taxon>
        <taxon>Bacillati</taxon>
        <taxon>Bacillota</taxon>
        <taxon>Bacilli</taxon>
        <taxon>Bacillales</taxon>
        <taxon>Paenibacillaceae</taxon>
        <taxon>Paenibacillus</taxon>
    </lineage>
</organism>
<evidence type="ECO:0000256" key="4">
    <source>
        <dbReference type="ARBA" id="ARBA00022679"/>
    </source>
</evidence>
<feature type="transmembrane region" description="Helical" evidence="8">
    <location>
        <begin position="324"/>
        <end position="340"/>
    </location>
</feature>
<evidence type="ECO:0000256" key="8">
    <source>
        <dbReference type="SAM" id="Phobius"/>
    </source>
</evidence>
<dbReference type="GO" id="GO:0009103">
    <property type="term" value="P:lipopolysaccharide biosynthetic process"/>
    <property type="evidence" value="ECO:0007669"/>
    <property type="project" value="UniProtKB-ARBA"/>
</dbReference>
<dbReference type="RefSeq" id="WP_110842921.1">
    <property type="nucleotide sequence ID" value="NZ_QJVJ01000013.1"/>
</dbReference>
<feature type="transmembrane region" description="Helical" evidence="8">
    <location>
        <begin position="404"/>
        <end position="422"/>
    </location>
</feature>
<evidence type="ECO:0000256" key="2">
    <source>
        <dbReference type="ARBA" id="ARBA00022475"/>
    </source>
</evidence>
<feature type="transmembrane region" description="Helical" evidence="8">
    <location>
        <begin position="85"/>
        <end position="106"/>
    </location>
</feature>
<protein>
    <recommendedName>
        <fullName evidence="9">Glycosyltransferase RgtA/B/C/D-like domain-containing protein</fullName>
    </recommendedName>
</protein>
<feature type="transmembrane region" description="Helical" evidence="8">
    <location>
        <begin position="173"/>
        <end position="190"/>
    </location>
</feature>
<feature type="transmembrane region" description="Helical" evidence="8">
    <location>
        <begin position="210"/>
        <end position="233"/>
    </location>
</feature>
<feature type="transmembrane region" description="Helical" evidence="8">
    <location>
        <begin position="118"/>
        <end position="140"/>
    </location>
</feature>
<dbReference type="Pfam" id="PF13231">
    <property type="entry name" value="PMT_2"/>
    <property type="match status" value="1"/>
</dbReference>
<dbReference type="PANTHER" id="PTHR33908:SF11">
    <property type="entry name" value="MEMBRANE PROTEIN"/>
    <property type="match status" value="1"/>
</dbReference>
<dbReference type="GO" id="GO:0005886">
    <property type="term" value="C:plasma membrane"/>
    <property type="evidence" value="ECO:0007669"/>
    <property type="project" value="UniProtKB-SubCell"/>
</dbReference>
<keyword evidence="4" id="KW-0808">Transferase</keyword>
<keyword evidence="2" id="KW-1003">Cell membrane</keyword>
<evidence type="ECO:0000313" key="11">
    <source>
        <dbReference type="Proteomes" id="UP000247476"/>
    </source>
</evidence>
<dbReference type="PANTHER" id="PTHR33908">
    <property type="entry name" value="MANNOSYLTRANSFERASE YKCB-RELATED"/>
    <property type="match status" value="1"/>
</dbReference>